<dbReference type="Proteomes" id="UP000199076">
    <property type="component" value="Unassembled WGS sequence"/>
</dbReference>
<keyword evidence="2" id="KW-1185">Reference proteome</keyword>
<dbReference type="EMBL" id="FNBK01000020">
    <property type="protein sequence ID" value="SDG25730.1"/>
    <property type="molecule type" value="Genomic_DNA"/>
</dbReference>
<name>A0A1G7STX0_9EURY</name>
<dbReference type="STRING" id="660518.SAMN05216218_1201"/>
<organism evidence="1 2">
    <name type="scientific">Halorientalis regularis</name>
    <dbReference type="NCBI Taxonomy" id="660518"/>
    <lineage>
        <taxon>Archaea</taxon>
        <taxon>Methanobacteriati</taxon>
        <taxon>Methanobacteriota</taxon>
        <taxon>Stenosarchaea group</taxon>
        <taxon>Halobacteria</taxon>
        <taxon>Halobacteriales</taxon>
        <taxon>Haloarculaceae</taxon>
        <taxon>Halorientalis</taxon>
    </lineage>
</organism>
<gene>
    <name evidence="1" type="ORF">SAMN05216218_1201</name>
</gene>
<dbReference type="AlphaFoldDB" id="A0A1G7STX0"/>
<accession>A0A1G7STX0</accession>
<evidence type="ECO:0000313" key="2">
    <source>
        <dbReference type="Proteomes" id="UP000199076"/>
    </source>
</evidence>
<reference evidence="2" key="1">
    <citation type="submission" date="2016-10" db="EMBL/GenBank/DDBJ databases">
        <authorList>
            <person name="Varghese N."/>
            <person name="Submissions S."/>
        </authorList>
    </citation>
    <scope>NUCLEOTIDE SEQUENCE [LARGE SCALE GENOMIC DNA]</scope>
    <source>
        <strain evidence="2">IBRC-M 10760</strain>
    </source>
</reference>
<sequence>MSGPVIDGGKGIVAVGIVARNGRAVRNQGCVTVGHGLGISEGFNTNLR</sequence>
<proteinExistence type="predicted"/>
<evidence type="ECO:0000313" key="1">
    <source>
        <dbReference type="EMBL" id="SDG25730.1"/>
    </source>
</evidence>
<protein>
    <submittedName>
        <fullName evidence="1">Uncharacterized protein</fullName>
    </submittedName>
</protein>